<comment type="subcellular location">
    <subcellularLocation>
        <location evidence="1">Chromosome</location>
    </subcellularLocation>
</comment>
<evidence type="ECO:0000313" key="12">
    <source>
        <dbReference type="EMBL" id="CAK9232497.1"/>
    </source>
</evidence>
<organism evidence="12 13">
    <name type="scientific">Sphagnum troendelagicum</name>
    <dbReference type="NCBI Taxonomy" id="128251"/>
    <lineage>
        <taxon>Eukaryota</taxon>
        <taxon>Viridiplantae</taxon>
        <taxon>Streptophyta</taxon>
        <taxon>Embryophyta</taxon>
        <taxon>Bryophyta</taxon>
        <taxon>Sphagnophytina</taxon>
        <taxon>Sphagnopsida</taxon>
        <taxon>Sphagnales</taxon>
        <taxon>Sphagnaceae</taxon>
        <taxon>Sphagnum</taxon>
    </lineage>
</organism>
<feature type="compositionally biased region" description="Acidic residues" evidence="10">
    <location>
        <begin position="639"/>
        <end position="648"/>
    </location>
</feature>
<name>A0ABP0V1U8_9BRYO</name>
<dbReference type="PANTHER" id="PTHR28670:SF1">
    <property type="entry name" value="UV-STIMULATED SCAFFOLD PROTEIN A"/>
    <property type="match status" value="1"/>
</dbReference>
<evidence type="ECO:0000256" key="8">
    <source>
        <dbReference type="ARBA" id="ARBA00023054"/>
    </source>
</evidence>
<evidence type="ECO:0000256" key="2">
    <source>
        <dbReference type="ARBA" id="ARBA00009240"/>
    </source>
</evidence>
<evidence type="ECO:0000256" key="9">
    <source>
        <dbReference type="ARBA" id="ARBA00023204"/>
    </source>
</evidence>
<feature type="compositionally biased region" description="Basic and acidic residues" evidence="10">
    <location>
        <begin position="517"/>
        <end position="540"/>
    </location>
</feature>
<feature type="domain" description="UV-stimulated scaffold protein A C-terminal" evidence="11">
    <location>
        <begin position="425"/>
        <end position="525"/>
    </location>
</feature>
<keyword evidence="9" id="KW-0234">DNA repair</keyword>
<feature type="region of interest" description="Disordered" evidence="10">
    <location>
        <begin position="594"/>
        <end position="617"/>
    </location>
</feature>
<keyword evidence="5" id="KW-0227">DNA damage</keyword>
<dbReference type="Pfam" id="PF09740">
    <property type="entry name" value="DUF2043"/>
    <property type="match status" value="1"/>
</dbReference>
<protein>
    <recommendedName>
        <fullName evidence="11">UV-stimulated scaffold protein A C-terminal domain-containing protein</fullName>
    </recommendedName>
</protein>
<dbReference type="PANTHER" id="PTHR28670">
    <property type="entry name" value="UV-STIMULATED SCAFFOLD PROTEIN A"/>
    <property type="match status" value="1"/>
</dbReference>
<evidence type="ECO:0000256" key="7">
    <source>
        <dbReference type="ARBA" id="ARBA00022833"/>
    </source>
</evidence>
<dbReference type="InterPro" id="IPR018610">
    <property type="entry name" value="UVSSA"/>
</dbReference>
<dbReference type="InterPro" id="IPR049408">
    <property type="entry name" value="UVSSA_N_a-solenoid_rpt"/>
</dbReference>
<dbReference type="InterPro" id="IPR008942">
    <property type="entry name" value="ENTH_VHS"/>
</dbReference>
<evidence type="ECO:0000256" key="4">
    <source>
        <dbReference type="ARBA" id="ARBA00022723"/>
    </source>
</evidence>
<feature type="region of interest" description="Disordered" evidence="10">
    <location>
        <begin position="511"/>
        <end position="568"/>
    </location>
</feature>
<keyword evidence="4" id="KW-0479">Metal-binding</keyword>
<evidence type="ECO:0000256" key="1">
    <source>
        <dbReference type="ARBA" id="ARBA00004286"/>
    </source>
</evidence>
<keyword evidence="8" id="KW-0175">Coiled coil</keyword>
<evidence type="ECO:0000256" key="10">
    <source>
        <dbReference type="SAM" id="MobiDB-lite"/>
    </source>
</evidence>
<feature type="region of interest" description="Disordered" evidence="10">
    <location>
        <begin position="634"/>
        <end position="659"/>
    </location>
</feature>
<keyword evidence="7" id="KW-0862">Zinc</keyword>
<evidence type="ECO:0000313" key="13">
    <source>
        <dbReference type="Proteomes" id="UP001497512"/>
    </source>
</evidence>
<gene>
    <name evidence="12" type="ORF">CSSPTR1EN2_LOCUS21287</name>
</gene>
<reference evidence="12" key="1">
    <citation type="submission" date="2024-02" db="EMBL/GenBank/DDBJ databases">
        <authorList>
            <consortium name="ELIXIR-Norway"/>
            <consortium name="Elixir Norway"/>
        </authorList>
    </citation>
    <scope>NUCLEOTIDE SEQUENCE</scope>
</reference>
<accession>A0ABP0V1U8</accession>
<dbReference type="EMBL" id="OZ019899">
    <property type="protein sequence ID" value="CAK9232497.1"/>
    <property type="molecule type" value="Genomic_DNA"/>
</dbReference>
<keyword evidence="6" id="KW-0863">Zinc-finger</keyword>
<comment type="similarity">
    <text evidence="2">Belongs to the UVSSA family.</text>
</comment>
<keyword evidence="13" id="KW-1185">Reference proteome</keyword>
<sequence length="709" mass="80481">MAEGDRHRITDLVESATMSPAKNLDLGVLHDFKAIVRASDANVRIAFDLLFDKLKKNNSQVRYLTLLLIDELFRRSKLFRSLLVPKFEMFMLLTIGYRADYTLPKPSDRATLLRATSMEYVEKWNEMFGVHYKPVHLGYEYLKKTLRLQFPNVREAAAVAERQRQEKEERTQILLQKKYESLIQEFPDWKAEIQSTMDQMMECFKILVPEAVHYQGAAKEGDLKNIGEQEEEDEYEEYGNSSLRRQLHQQAAEENDLPEKPRETGENATIFGTLRDLYKLLMMRHLPSTQEWLSILMRVDPPQEKQQLDVFLKEVIDLRSQLLAIRKHCEDLGIELLEVGQTSKALTTVEDEGEDDIIWEEGGSGFSFAEAKSVSQSVKTDEEVTKKAARDVAGASTSNSSMIEQKLTSHKIDEGTGLRHELLKEAPLLSWGAFLDTWGGSSDMPANQRGLQLENHWGKVDTEAIIPAEKIAELNVRSSYYKPVKTEIQPCLAPLRNGGLCQRRDLHRCPLHGPIVPRDKNGVPVGDKCKNEQESEEHHIGQTKNVLLDGNNGASSSAPRTSKDGDDLDLSLASQADIATQAIANVRERDKVDIKRKREEQAKAKLTQSRRDREHNEAVLRSAAISHSRQGFGEAIGENLDDPFMEDEGGSRGKRRRARGGLAALLKRKPTAKDRLAQRLLSGRVRDATINQLTRDEDANYREAFPNQW</sequence>
<dbReference type="SUPFAM" id="SSF48464">
    <property type="entry name" value="ENTH/VHS domain"/>
    <property type="match status" value="1"/>
</dbReference>
<dbReference type="InterPro" id="IPR049431">
    <property type="entry name" value="UVSSA_C"/>
</dbReference>
<evidence type="ECO:0000259" key="11">
    <source>
        <dbReference type="Pfam" id="PF09740"/>
    </source>
</evidence>
<keyword evidence="3" id="KW-0158">Chromosome</keyword>
<evidence type="ECO:0000256" key="6">
    <source>
        <dbReference type="ARBA" id="ARBA00022771"/>
    </source>
</evidence>
<dbReference type="Proteomes" id="UP001497512">
    <property type="component" value="Chromosome 7"/>
</dbReference>
<evidence type="ECO:0000256" key="3">
    <source>
        <dbReference type="ARBA" id="ARBA00022454"/>
    </source>
</evidence>
<proteinExistence type="inferred from homology"/>
<dbReference type="Pfam" id="PF20867">
    <property type="entry name" value="UVSSA_N"/>
    <property type="match status" value="1"/>
</dbReference>
<evidence type="ECO:0000256" key="5">
    <source>
        <dbReference type="ARBA" id="ARBA00022763"/>
    </source>
</evidence>
<dbReference type="Gene3D" id="1.25.40.90">
    <property type="match status" value="1"/>
</dbReference>